<dbReference type="PANTHER" id="PTHR11614">
    <property type="entry name" value="PHOSPHOLIPASE-RELATED"/>
    <property type="match status" value="1"/>
</dbReference>
<dbReference type="InterPro" id="IPR022742">
    <property type="entry name" value="Hydrolase_4"/>
</dbReference>
<dbReference type="Pfam" id="PF12146">
    <property type="entry name" value="Hydrolase_4"/>
    <property type="match status" value="1"/>
</dbReference>
<proteinExistence type="predicted"/>
<sequence>MDAMRANFEQLEIATGASSTAVIVNAQGLKLFVRAWSPDGGRPVRGVLVMVHGMTMYGGPFSCLARELAAQGMAVVAADLQGHGLSDCYEALRGYVRRFSDYVDDTVQVMDWAAARHPGAPLFLLGESMGGTVVLQTLRRGSVAERVRGAVLLAPAVRVSPAVLPPRAILPILRGLAAIFPRAEVPDDKVVAPENWKGAFGDQAFAEAAYADPLMTLVRPRLKMVTHLAVWEGLWAHLEDITTPLLVAHAPEDTRTEYAYSKALIARAASTDKELLTVPGGRHMLLLDRPEITSRVVGHLTEWLLSRC</sequence>
<name>A0A150GGN5_GONPE</name>
<evidence type="ECO:0000313" key="2">
    <source>
        <dbReference type="EMBL" id="KXZ48785.1"/>
    </source>
</evidence>
<dbReference type="EMBL" id="LSYV01000026">
    <property type="protein sequence ID" value="KXZ48785.1"/>
    <property type="molecule type" value="Genomic_DNA"/>
</dbReference>
<dbReference type="SUPFAM" id="SSF53474">
    <property type="entry name" value="alpha/beta-Hydrolases"/>
    <property type="match status" value="1"/>
</dbReference>
<reference evidence="3" key="1">
    <citation type="journal article" date="2016" name="Nat. Commun.">
        <title>The Gonium pectorale genome demonstrates co-option of cell cycle regulation during the evolution of multicellularity.</title>
        <authorList>
            <person name="Hanschen E.R."/>
            <person name="Marriage T.N."/>
            <person name="Ferris P.J."/>
            <person name="Hamaji T."/>
            <person name="Toyoda A."/>
            <person name="Fujiyama A."/>
            <person name="Neme R."/>
            <person name="Noguchi H."/>
            <person name="Minakuchi Y."/>
            <person name="Suzuki M."/>
            <person name="Kawai-Toyooka H."/>
            <person name="Smith D.R."/>
            <person name="Sparks H."/>
            <person name="Anderson J."/>
            <person name="Bakaric R."/>
            <person name="Luria V."/>
            <person name="Karger A."/>
            <person name="Kirschner M.W."/>
            <person name="Durand P.M."/>
            <person name="Michod R.E."/>
            <person name="Nozaki H."/>
            <person name="Olson B.J."/>
        </authorList>
    </citation>
    <scope>NUCLEOTIDE SEQUENCE [LARGE SCALE GENOMIC DNA]</scope>
    <source>
        <strain evidence="3">NIES-2863</strain>
    </source>
</reference>
<organism evidence="2 3">
    <name type="scientific">Gonium pectorale</name>
    <name type="common">Green alga</name>
    <dbReference type="NCBI Taxonomy" id="33097"/>
    <lineage>
        <taxon>Eukaryota</taxon>
        <taxon>Viridiplantae</taxon>
        <taxon>Chlorophyta</taxon>
        <taxon>core chlorophytes</taxon>
        <taxon>Chlorophyceae</taxon>
        <taxon>CS clade</taxon>
        <taxon>Chlamydomonadales</taxon>
        <taxon>Volvocaceae</taxon>
        <taxon>Gonium</taxon>
    </lineage>
</organism>
<evidence type="ECO:0000259" key="1">
    <source>
        <dbReference type="Pfam" id="PF12146"/>
    </source>
</evidence>
<evidence type="ECO:0000313" key="3">
    <source>
        <dbReference type="Proteomes" id="UP000075714"/>
    </source>
</evidence>
<accession>A0A150GGN5</accession>
<gene>
    <name evidence="2" type="ORF">GPECTOR_25g369</name>
</gene>
<dbReference type="OrthoDB" id="536864at2759"/>
<dbReference type="InterPro" id="IPR029058">
    <property type="entry name" value="AB_hydrolase_fold"/>
</dbReference>
<dbReference type="AlphaFoldDB" id="A0A150GGN5"/>
<dbReference type="STRING" id="33097.A0A150GGN5"/>
<feature type="domain" description="Serine aminopeptidase S33" evidence="1">
    <location>
        <begin position="43"/>
        <end position="289"/>
    </location>
</feature>
<keyword evidence="3" id="KW-1185">Reference proteome</keyword>
<dbReference type="Proteomes" id="UP000075714">
    <property type="component" value="Unassembled WGS sequence"/>
</dbReference>
<comment type="caution">
    <text evidence="2">The sequence shown here is derived from an EMBL/GenBank/DDBJ whole genome shotgun (WGS) entry which is preliminary data.</text>
</comment>
<protein>
    <recommendedName>
        <fullName evidence="1">Serine aminopeptidase S33 domain-containing protein</fullName>
    </recommendedName>
</protein>
<dbReference type="InterPro" id="IPR051044">
    <property type="entry name" value="MAG_DAG_Lipase"/>
</dbReference>
<dbReference type="Gene3D" id="3.40.50.1820">
    <property type="entry name" value="alpha/beta hydrolase"/>
    <property type="match status" value="1"/>
</dbReference>